<dbReference type="InterPro" id="IPR010809">
    <property type="entry name" value="FliD_C"/>
</dbReference>
<dbReference type="AlphaFoldDB" id="A0A2M7T8F9"/>
<feature type="domain" description="Flagellar hook-associated protein 2 C-terminal" evidence="7">
    <location>
        <begin position="245"/>
        <end position="452"/>
    </location>
</feature>
<evidence type="ECO:0000256" key="5">
    <source>
        <dbReference type="RuleBase" id="RU362066"/>
    </source>
</evidence>
<name>A0A2M7T8F9_9ACTN</name>
<reference evidence="9" key="1">
    <citation type="submission" date="2017-09" db="EMBL/GenBank/DDBJ databases">
        <title>Depth-based differentiation of microbial function through sediment-hosted aquifers and enrichment of novel symbionts in the deep terrestrial subsurface.</title>
        <authorList>
            <person name="Probst A.J."/>
            <person name="Ladd B."/>
            <person name="Jarett J.K."/>
            <person name="Geller-Mcgrath D.E."/>
            <person name="Sieber C.M.K."/>
            <person name="Emerson J.B."/>
            <person name="Anantharaman K."/>
            <person name="Thomas B.C."/>
            <person name="Malmstrom R."/>
            <person name="Stieglmeier M."/>
            <person name="Klingl A."/>
            <person name="Woyke T."/>
            <person name="Ryan C.M."/>
            <person name="Banfield J.F."/>
        </authorList>
    </citation>
    <scope>NUCLEOTIDE SEQUENCE [LARGE SCALE GENOMIC DNA]</scope>
</reference>
<dbReference type="InterPro" id="IPR040026">
    <property type="entry name" value="FliD"/>
</dbReference>
<keyword evidence="5" id="KW-0964">Secreted</keyword>
<sequence length="469" mass="49105">MTLTTSGIFSGINTDDIVSKLMQVERQPLTVLQTKEAAYAAKISGLGNLLSSVSSFKSAVTALKDSNSISMKATSGDTAVFTTTTNAGATAAGHTIKVINIAFAQSIYSTTFANTTDSVADLSTYATQKLQIQVGSGIAFAITVDSTNNTLAGIKDAINTAKTDVTASIVNDGSGNRLVLASNKTGLANKIVIKVDEDNDGTFEENPDDQDMTGLSKLAFNPTYDGATGLVNGGIASLSQSLIPKDASLEVDGLAVTKSSNTITDVIAGVTINLKKDSAGATINLDVSKDNDALKTKINSLVGAYNSVMNTVKSLQGTSTQQGVLPADSTLRSLASTVRGVTTNTYNGSSLALLGITHDRNGVLSFDTAIFDKALAADDQNVMATLNSMATSLEPTLDTYIKTVIPDKQKGYGSTTKLLAQREAEMQRKLDKVELALRKKFNNLDATVQQLQGQGNYMAQQFAALSGNK</sequence>
<evidence type="ECO:0000259" key="7">
    <source>
        <dbReference type="Pfam" id="PF07195"/>
    </source>
</evidence>
<comment type="function">
    <text evidence="5">Required for morphogenesis and for the elongation of the flagellar filament by facilitating polymerization of the flagellin monomers at the tip of growing filament. Forms a capping structure, which prevents flagellin subunits (transported through the central channel of the flagellum) from leaking out without polymerization at the distal end.</text>
</comment>
<evidence type="ECO:0000313" key="8">
    <source>
        <dbReference type="EMBL" id="PIZ39629.1"/>
    </source>
</evidence>
<protein>
    <recommendedName>
        <fullName evidence="5">Flagellar hook-associated protein 2</fullName>
        <shortName evidence="5">HAP2</shortName>
    </recommendedName>
    <alternativeName>
        <fullName evidence="5">Flagellar cap protein</fullName>
    </alternativeName>
</protein>
<feature type="domain" description="Flagellar hook-associated protein 2 N-terminal" evidence="6">
    <location>
        <begin position="10"/>
        <end position="105"/>
    </location>
</feature>
<dbReference type="RefSeq" id="WP_286976428.1">
    <property type="nucleotide sequence ID" value="NZ_PFNG01000114.1"/>
</dbReference>
<comment type="subunit">
    <text evidence="2 5">Homopentamer.</text>
</comment>
<dbReference type="Pfam" id="PF07195">
    <property type="entry name" value="FliD_C"/>
    <property type="match status" value="1"/>
</dbReference>
<evidence type="ECO:0000256" key="1">
    <source>
        <dbReference type="ARBA" id="ARBA00009764"/>
    </source>
</evidence>
<dbReference type="GO" id="GO:0007155">
    <property type="term" value="P:cell adhesion"/>
    <property type="evidence" value="ECO:0007669"/>
    <property type="project" value="InterPro"/>
</dbReference>
<dbReference type="GO" id="GO:0009421">
    <property type="term" value="C:bacterial-type flagellum filament cap"/>
    <property type="evidence" value="ECO:0007669"/>
    <property type="project" value="InterPro"/>
</dbReference>
<dbReference type="PANTHER" id="PTHR30288">
    <property type="entry name" value="FLAGELLAR CAP/ASSEMBLY PROTEIN FLID"/>
    <property type="match status" value="1"/>
</dbReference>
<evidence type="ECO:0000256" key="4">
    <source>
        <dbReference type="ARBA" id="ARBA00023143"/>
    </source>
</evidence>
<dbReference type="GO" id="GO:0071973">
    <property type="term" value="P:bacterial-type flagellum-dependent cell motility"/>
    <property type="evidence" value="ECO:0007669"/>
    <property type="project" value="TreeGrafter"/>
</dbReference>
<dbReference type="Proteomes" id="UP000230956">
    <property type="component" value="Unassembled WGS sequence"/>
</dbReference>
<dbReference type="PANTHER" id="PTHR30288:SF0">
    <property type="entry name" value="FLAGELLAR HOOK-ASSOCIATED PROTEIN 2"/>
    <property type="match status" value="1"/>
</dbReference>
<evidence type="ECO:0000313" key="9">
    <source>
        <dbReference type="Proteomes" id="UP000230956"/>
    </source>
</evidence>
<dbReference type="GO" id="GO:0009424">
    <property type="term" value="C:bacterial-type flagellum hook"/>
    <property type="evidence" value="ECO:0007669"/>
    <property type="project" value="UniProtKB-UniRule"/>
</dbReference>
<dbReference type="InterPro" id="IPR003481">
    <property type="entry name" value="FliD_N"/>
</dbReference>
<gene>
    <name evidence="8" type="ORF">COY37_04730</name>
</gene>
<organism evidence="8 9">
    <name type="scientific">Candidatus Aquicultor secundus</name>
    <dbReference type="NCBI Taxonomy" id="1973895"/>
    <lineage>
        <taxon>Bacteria</taxon>
        <taxon>Bacillati</taxon>
        <taxon>Actinomycetota</taxon>
        <taxon>Candidatus Aquicultoria</taxon>
        <taxon>Candidatus Aquicultorales</taxon>
        <taxon>Candidatus Aquicultoraceae</taxon>
        <taxon>Candidatus Aquicultor</taxon>
    </lineage>
</organism>
<keyword evidence="4 5" id="KW-0975">Bacterial flagellum</keyword>
<comment type="similarity">
    <text evidence="1 5">Belongs to the FliD family.</text>
</comment>
<evidence type="ECO:0000256" key="3">
    <source>
        <dbReference type="ARBA" id="ARBA00023054"/>
    </source>
</evidence>
<accession>A0A2M7T8F9</accession>
<comment type="caution">
    <text evidence="8">The sequence shown here is derived from an EMBL/GenBank/DDBJ whole genome shotgun (WGS) entry which is preliminary data.</text>
</comment>
<dbReference type="GO" id="GO:0005576">
    <property type="term" value="C:extracellular region"/>
    <property type="evidence" value="ECO:0007669"/>
    <property type="project" value="UniProtKB-SubCell"/>
</dbReference>
<dbReference type="Pfam" id="PF02465">
    <property type="entry name" value="FliD_N"/>
    <property type="match status" value="1"/>
</dbReference>
<comment type="subcellular location">
    <subcellularLocation>
        <location evidence="5">Secreted</location>
    </subcellularLocation>
    <subcellularLocation>
        <location evidence="5">Bacterial flagellum</location>
    </subcellularLocation>
</comment>
<keyword evidence="3" id="KW-0175">Coiled coil</keyword>
<evidence type="ECO:0000259" key="6">
    <source>
        <dbReference type="Pfam" id="PF02465"/>
    </source>
</evidence>
<proteinExistence type="inferred from homology"/>
<dbReference type="EMBL" id="PFNG01000114">
    <property type="protein sequence ID" value="PIZ39629.1"/>
    <property type="molecule type" value="Genomic_DNA"/>
</dbReference>
<evidence type="ECO:0000256" key="2">
    <source>
        <dbReference type="ARBA" id="ARBA00011255"/>
    </source>
</evidence>